<evidence type="ECO:0000256" key="1">
    <source>
        <dbReference type="SAM" id="MobiDB-lite"/>
    </source>
</evidence>
<keyword evidence="3" id="KW-1185">Reference proteome</keyword>
<evidence type="ECO:0000313" key="3">
    <source>
        <dbReference type="Proteomes" id="UP000825890"/>
    </source>
</evidence>
<dbReference type="Proteomes" id="UP000825890">
    <property type="component" value="Unassembled WGS sequence"/>
</dbReference>
<name>A0A9P3CRD3_9PEZI</name>
<protein>
    <recommendedName>
        <fullName evidence="4">BTB domain-containing protein</fullName>
    </recommendedName>
</protein>
<dbReference type="SUPFAM" id="SSF54695">
    <property type="entry name" value="POZ domain"/>
    <property type="match status" value="1"/>
</dbReference>
<dbReference type="AlphaFoldDB" id="A0A9P3CRD3"/>
<dbReference type="InterPro" id="IPR011333">
    <property type="entry name" value="SKP1/BTB/POZ_sf"/>
</dbReference>
<sequence length="235" mass="26201">MTSHRGITHKTPARVKESYEKVARLPEVDAGIFQIYITYVYSGNIVISKYGGEEVYSNDNDPEGIMRFQVLIQLYSLANYLQDSNLKNKIIDYLMGPNELPALCPSTATINLAFATNSVESTLCQLLIDTSLYSCDPAILKDEWYHLPEGFIRGLSLGWAEASWNKGMTIEKPSTVARCKYHEHDEETLADEEGTCGLRGVAKATPKKKGRKPRNDEDESTGACAPLLRSSNTRL</sequence>
<dbReference type="EMBL" id="BOLY01000007">
    <property type="protein sequence ID" value="GIZ47539.1"/>
    <property type="molecule type" value="Genomic_DNA"/>
</dbReference>
<organism evidence="2 3">
    <name type="scientific">Cercospora kikuchii</name>
    <dbReference type="NCBI Taxonomy" id="84275"/>
    <lineage>
        <taxon>Eukaryota</taxon>
        <taxon>Fungi</taxon>
        <taxon>Dikarya</taxon>
        <taxon>Ascomycota</taxon>
        <taxon>Pezizomycotina</taxon>
        <taxon>Dothideomycetes</taxon>
        <taxon>Dothideomycetidae</taxon>
        <taxon>Mycosphaerellales</taxon>
        <taxon>Mycosphaerellaceae</taxon>
        <taxon>Cercospora</taxon>
    </lineage>
</organism>
<evidence type="ECO:0000313" key="2">
    <source>
        <dbReference type="EMBL" id="GIZ47539.1"/>
    </source>
</evidence>
<evidence type="ECO:0008006" key="4">
    <source>
        <dbReference type="Google" id="ProtNLM"/>
    </source>
</evidence>
<comment type="caution">
    <text evidence="2">The sequence shown here is derived from an EMBL/GenBank/DDBJ whole genome shotgun (WGS) entry which is preliminary data.</text>
</comment>
<reference evidence="2 3" key="1">
    <citation type="submission" date="2021-01" db="EMBL/GenBank/DDBJ databases">
        <title>Cercospora kikuchii MAFF 305040 whole genome shotgun sequence.</title>
        <authorList>
            <person name="Kashiwa T."/>
            <person name="Suzuki T."/>
        </authorList>
    </citation>
    <scope>NUCLEOTIDE SEQUENCE [LARGE SCALE GENOMIC DNA]</scope>
    <source>
        <strain evidence="2 3">MAFF 305040</strain>
    </source>
</reference>
<proteinExistence type="predicted"/>
<dbReference type="OrthoDB" id="1022638at2759"/>
<feature type="region of interest" description="Disordered" evidence="1">
    <location>
        <begin position="195"/>
        <end position="235"/>
    </location>
</feature>
<gene>
    <name evidence="2" type="ORF">CKM354_001062800</name>
</gene>
<accession>A0A9P3CRD3</accession>
<dbReference type="RefSeq" id="XP_044662026.1">
    <property type="nucleotide sequence ID" value="XM_044806091.1"/>
</dbReference>
<dbReference type="GeneID" id="68296203"/>
<dbReference type="Gene3D" id="3.30.710.10">
    <property type="entry name" value="Potassium Channel Kv1.1, Chain A"/>
    <property type="match status" value="1"/>
</dbReference>